<dbReference type="eggNOG" id="COG1526">
    <property type="taxonomic scope" value="Bacteria"/>
</dbReference>
<dbReference type="RefSeq" id="WP_015798269.1">
    <property type="nucleotide sequence ID" value="NC_013124.1"/>
</dbReference>
<keyword evidence="4" id="KW-1185">Reference proteome</keyword>
<keyword evidence="1" id="KW-0963">Cytoplasm</keyword>
<dbReference type="PANTHER" id="PTHR30592">
    <property type="entry name" value="FORMATE DEHYDROGENASE"/>
    <property type="match status" value="1"/>
</dbReference>
<reference evidence="3 4" key="1">
    <citation type="journal article" date="2009" name="Stand. Genomic Sci.">
        <title>Complete genome sequence of Acidimicrobium ferrooxidans type strain (ICP).</title>
        <authorList>
            <person name="Clum A."/>
            <person name="Nolan M."/>
            <person name="Lang E."/>
            <person name="Glavina Del Rio T."/>
            <person name="Tice H."/>
            <person name="Copeland A."/>
            <person name="Cheng J.F."/>
            <person name="Lucas S."/>
            <person name="Chen F."/>
            <person name="Bruce D."/>
            <person name="Goodwin L."/>
            <person name="Pitluck S."/>
            <person name="Ivanova N."/>
            <person name="Mavrommatis K."/>
            <person name="Mikhailova N."/>
            <person name="Pati A."/>
            <person name="Chen A."/>
            <person name="Palaniappan K."/>
            <person name="Goker M."/>
            <person name="Spring S."/>
            <person name="Land M."/>
            <person name="Hauser L."/>
            <person name="Chang Y.J."/>
            <person name="Jeffries C.C."/>
            <person name="Chain P."/>
            <person name="Bristow J."/>
            <person name="Eisen J.A."/>
            <person name="Markowitz V."/>
            <person name="Hugenholtz P."/>
            <person name="Kyrpides N.C."/>
            <person name="Klenk H.P."/>
            <person name="Lapidus A."/>
        </authorList>
    </citation>
    <scope>NUCLEOTIDE SEQUENCE [LARGE SCALE GENOMIC DNA]</scope>
    <source>
        <strain evidence="4">DSM 10331 / JCM 15462 / NBRC 103882 / ICP</strain>
    </source>
</reference>
<dbReference type="PANTHER" id="PTHR30592:SF1">
    <property type="entry name" value="SULFUR CARRIER PROTEIN FDHD"/>
    <property type="match status" value="1"/>
</dbReference>
<evidence type="ECO:0000313" key="3">
    <source>
        <dbReference type="EMBL" id="ACU53780.1"/>
    </source>
</evidence>
<dbReference type="Pfam" id="PF02634">
    <property type="entry name" value="FdhD-NarQ"/>
    <property type="match status" value="1"/>
</dbReference>
<evidence type="ECO:0000256" key="1">
    <source>
        <dbReference type="ARBA" id="ARBA00022490"/>
    </source>
</evidence>
<accession>C7LYH2</accession>
<dbReference type="Proteomes" id="UP000000771">
    <property type="component" value="Chromosome"/>
</dbReference>
<evidence type="ECO:0000313" key="4">
    <source>
        <dbReference type="Proteomes" id="UP000000771"/>
    </source>
</evidence>
<dbReference type="EMBL" id="CP001631">
    <property type="protein sequence ID" value="ACU53780.1"/>
    <property type="molecule type" value="Genomic_DNA"/>
</dbReference>
<dbReference type="AlphaFoldDB" id="C7LYH2"/>
<dbReference type="HOGENOM" id="CLU_056887_3_0_11"/>
<name>C7LYH2_ACIFD</name>
<organism evidence="3 4">
    <name type="scientific">Acidimicrobium ferrooxidans (strain DSM 10331 / JCM 15462 / NBRC 103882 / ICP)</name>
    <dbReference type="NCBI Taxonomy" id="525909"/>
    <lineage>
        <taxon>Bacteria</taxon>
        <taxon>Bacillati</taxon>
        <taxon>Actinomycetota</taxon>
        <taxon>Acidimicrobiia</taxon>
        <taxon>Acidimicrobiales</taxon>
        <taxon>Acidimicrobiaceae</taxon>
        <taxon>Acidimicrobium</taxon>
    </lineage>
</organism>
<dbReference type="STRING" id="525909.Afer_0834"/>
<dbReference type="GO" id="GO:0006777">
    <property type="term" value="P:Mo-molybdopterin cofactor biosynthetic process"/>
    <property type="evidence" value="ECO:0007669"/>
    <property type="project" value="UniProtKB-KW"/>
</dbReference>
<dbReference type="InterPro" id="IPR003786">
    <property type="entry name" value="FdhD"/>
</dbReference>
<dbReference type="Gene3D" id="3.40.140.10">
    <property type="entry name" value="Cytidine Deaminase, domain 2"/>
    <property type="match status" value="1"/>
</dbReference>
<protein>
    <submittedName>
        <fullName evidence="3">Formate dehydrogenase subunit FdhD</fullName>
    </submittedName>
</protein>
<dbReference type="GO" id="GO:0016783">
    <property type="term" value="F:sulfurtransferase activity"/>
    <property type="evidence" value="ECO:0007669"/>
    <property type="project" value="InterPro"/>
</dbReference>
<evidence type="ECO:0000256" key="2">
    <source>
        <dbReference type="ARBA" id="ARBA00023150"/>
    </source>
</evidence>
<dbReference type="KEGG" id="afo:Afer_0834"/>
<sequence length="269" mass="27745">MTLVDRTGGVRLRAERVIAEEPLAILVKGPDAAPELVTTTLRTPGEDTALAVGLVVTELAISPRDVVGVSLCPPPSAGEPAYRQATVVLRHPVAVPPQPSVRTSSCGWCGTDDLERRLHQVSASPHGEPIDVDDLLALHELVSEADGLFALTRAAHSAILARQGSPVAVGEDVGRHNALDKAIGHAALAGTLATGSDVILSGRIGTDLVLKAAAIGARSVIALGSPSHRAITTAEDAGIVLVGGLRAEGFRLYAHADRVRLHGAPVPTL</sequence>
<dbReference type="InterPro" id="IPR016193">
    <property type="entry name" value="Cytidine_deaminase-like"/>
</dbReference>
<gene>
    <name evidence="3" type="ordered locus">Afer_0834</name>
</gene>
<proteinExistence type="predicted"/>
<keyword evidence="2" id="KW-0501">Molybdenum cofactor biosynthesis</keyword>
<dbReference type="PIRSF" id="PIRSF015626">
    <property type="entry name" value="FdhD"/>
    <property type="match status" value="1"/>
</dbReference>
<dbReference type="Gene3D" id="3.10.20.10">
    <property type="match status" value="1"/>
</dbReference>
<dbReference type="SUPFAM" id="SSF53927">
    <property type="entry name" value="Cytidine deaminase-like"/>
    <property type="match status" value="1"/>
</dbReference>